<feature type="non-terminal residue" evidence="1">
    <location>
        <position position="64"/>
    </location>
</feature>
<sequence length="64" mass="7516">MKQRCCLFNRLPNNNINLIITTTNNNLRHCNGVSWWLWKASQDLTRWCVSATLVVVLRLVVMDK</sequence>
<gene>
    <name evidence="1" type="ORF">M8C21_030037</name>
</gene>
<dbReference type="EMBL" id="JAMZMK010005306">
    <property type="protein sequence ID" value="KAI7753711.1"/>
    <property type="molecule type" value="Genomic_DNA"/>
</dbReference>
<comment type="caution">
    <text evidence="1">The sequence shown here is derived from an EMBL/GenBank/DDBJ whole genome shotgun (WGS) entry which is preliminary data.</text>
</comment>
<organism evidence="1 2">
    <name type="scientific">Ambrosia artemisiifolia</name>
    <name type="common">Common ragweed</name>
    <dbReference type="NCBI Taxonomy" id="4212"/>
    <lineage>
        <taxon>Eukaryota</taxon>
        <taxon>Viridiplantae</taxon>
        <taxon>Streptophyta</taxon>
        <taxon>Embryophyta</taxon>
        <taxon>Tracheophyta</taxon>
        <taxon>Spermatophyta</taxon>
        <taxon>Magnoliopsida</taxon>
        <taxon>eudicotyledons</taxon>
        <taxon>Gunneridae</taxon>
        <taxon>Pentapetalae</taxon>
        <taxon>asterids</taxon>
        <taxon>campanulids</taxon>
        <taxon>Asterales</taxon>
        <taxon>Asteraceae</taxon>
        <taxon>Asteroideae</taxon>
        <taxon>Heliantheae alliance</taxon>
        <taxon>Heliantheae</taxon>
        <taxon>Ambrosia</taxon>
    </lineage>
</organism>
<evidence type="ECO:0000313" key="1">
    <source>
        <dbReference type="EMBL" id="KAI7753711.1"/>
    </source>
</evidence>
<protein>
    <submittedName>
        <fullName evidence="1">Uncharacterized protein</fullName>
    </submittedName>
</protein>
<keyword evidence="2" id="KW-1185">Reference proteome</keyword>
<evidence type="ECO:0000313" key="2">
    <source>
        <dbReference type="Proteomes" id="UP001206925"/>
    </source>
</evidence>
<accession>A0AAD5D7T7</accession>
<name>A0AAD5D7T7_AMBAR</name>
<dbReference type="Proteomes" id="UP001206925">
    <property type="component" value="Unassembled WGS sequence"/>
</dbReference>
<dbReference type="AlphaFoldDB" id="A0AAD5D7T7"/>
<proteinExistence type="predicted"/>
<reference evidence="1" key="1">
    <citation type="submission" date="2022-06" db="EMBL/GenBank/DDBJ databases">
        <title>Uncovering the hologenomic basis of an extraordinary plant invasion.</title>
        <authorList>
            <person name="Bieker V.C."/>
            <person name="Martin M.D."/>
            <person name="Gilbert T."/>
            <person name="Hodgins K."/>
            <person name="Battlay P."/>
            <person name="Petersen B."/>
            <person name="Wilson J."/>
        </authorList>
    </citation>
    <scope>NUCLEOTIDE SEQUENCE</scope>
    <source>
        <strain evidence="1">AA19_3_7</strain>
        <tissue evidence="1">Leaf</tissue>
    </source>
</reference>